<gene>
    <name evidence="2" type="ORF">SAMN02745124_01313</name>
</gene>
<evidence type="ECO:0000259" key="1">
    <source>
        <dbReference type="Pfam" id="PF12697"/>
    </source>
</evidence>
<proteinExistence type="predicted"/>
<dbReference type="Gene3D" id="3.40.50.1820">
    <property type="entry name" value="alpha/beta hydrolase"/>
    <property type="match status" value="1"/>
</dbReference>
<evidence type="ECO:0000313" key="3">
    <source>
        <dbReference type="Proteomes" id="UP000184139"/>
    </source>
</evidence>
<accession>A0A1M5UU62</accession>
<dbReference type="EMBL" id="FQXS01000006">
    <property type="protein sequence ID" value="SHH66474.1"/>
    <property type="molecule type" value="Genomic_DNA"/>
</dbReference>
<name>A0A1M5UU62_9BACT</name>
<dbReference type="OrthoDB" id="5431180at2"/>
<protein>
    <recommendedName>
        <fullName evidence="1">AB hydrolase-1 domain-containing protein</fullName>
    </recommendedName>
</protein>
<keyword evidence="3" id="KW-1185">Reference proteome</keyword>
<dbReference type="SUPFAM" id="SSF53474">
    <property type="entry name" value="alpha/beta-Hydrolases"/>
    <property type="match status" value="1"/>
</dbReference>
<dbReference type="STRING" id="1121409.SAMN02745124_01313"/>
<dbReference type="RefSeq" id="WP_143165932.1">
    <property type="nucleotide sequence ID" value="NZ_FQXS01000006.1"/>
</dbReference>
<sequence>MKTLLLPGLGADAAMYPSRDYSHLDQLVIAEWPAYKGEKSLTAVARRVIDEHAVGPEMVVGGASLGGMVALEIAKIAGNRTVLLIGSATSPSEVNPVLQKVSHLADYTPIRMVQALAGKINDHHGSELLAMFERADSHFVTAMCRAIFNWEGRADYRGAVCRIHGRKDKVILPPKDDGKLIADGGHLISMTHGPIVAAFVERCTANVA</sequence>
<organism evidence="2 3">
    <name type="scientific">Desulfofustis glycolicus DSM 9705</name>
    <dbReference type="NCBI Taxonomy" id="1121409"/>
    <lineage>
        <taxon>Bacteria</taxon>
        <taxon>Pseudomonadati</taxon>
        <taxon>Thermodesulfobacteriota</taxon>
        <taxon>Desulfobulbia</taxon>
        <taxon>Desulfobulbales</taxon>
        <taxon>Desulfocapsaceae</taxon>
        <taxon>Desulfofustis</taxon>
    </lineage>
</organism>
<evidence type="ECO:0000313" key="2">
    <source>
        <dbReference type="EMBL" id="SHH66474.1"/>
    </source>
</evidence>
<reference evidence="2 3" key="1">
    <citation type="submission" date="2016-11" db="EMBL/GenBank/DDBJ databases">
        <authorList>
            <person name="Jaros S."/>
            <person name="Januszkiewicz K."/>
            <person name="Wedrychowicz H."/>
        </authorList>
    </citation>
    <scope>NUCLEOTIDE SEQUENCE [LARGE SCALE GENOMIC DNA]</scope>
    <source>
        <strain evidence="2 3">DSM 9705</strain>
    </source>
</reference>
<dbReference type="InterPro" id="IPR000073">
    <property type="entry name" value="AB_hydrolase_1"/>
</dbReference>
<dbReference type="Proteomes" id="UP000184139">
    <property type="component" value="Unassembled WGS sequence"/>
</dbReference>
<dbReference type="Pfam" id="PF12697">
    <property type="entry name" value="Abhydrolase_6"/>
    <property type="match status" value="1"/>
</dbReference>
<dbReference type="InterPro" id="IPR029058">
    <property type="entry name" value="AB_hydrolase_fold"/>
</dbReference>
<feature type="domain" description="AB hydrolase-1" evidence="1">
    <location>
        <begin position="4"/>
        <end position="187"/>
    </location>
</feature>
<dbReference type="AlphaFoldDB" id="A0A1M5UU62"/>